<evidence type="ECO:0000259" key="6">
    <source>
        <dbReference type="Pfam" id="PF20268"/>
    </source>
</evidence>
<dbReference type="Pfam" id="PF03235">
    <property type="entry name" value="GmrSD_N"/>
    <property type="match status" value="1"/>
</dbReference>
<sequence length="889" mass="102688">MSLVSSGHRLGASTAPHVLEVYLDYVCPFSAKLYKRVRNEVLPYIEENYPGKVQFIFRHQIQPWHPFSTVVHEAALAVEKIESTKFFQFSDKLFEVQQQYFDESVHNLSRAQIYESLAKHVKEIGMSDSQFLSLLYIPVVSEIEKARNEGNKITSDLKLHIKLGRETRIHVSPTVLFDKIVDNEVSSGWNFDQWKEWLAKKVVYSQDSADTNFGIGVIPEYQTWYICSKGLTNYINYILQVVKTPENATSGFGINEVGNRPQVYDKEGLLVFVSNYTFIRSLIDQNAPKVLYLPDLSCGTEPVQKCEGLTDPPLDSEQIYCLGVVNPNKYETKFTASISFTKGAARPPLVIPIEEITPTESTPTKATPPKDTLSPSDTRSFILPNDNIANKLDMTEALTKPRNVNHTLYKLYDWMERGLIDTNPEFQRDIVWNNTKQCHLIDSILKNYYVPPILFSCKKLDRNRWLRICIDGKQRLTSIRRFMNNEIPYLCPSEGRTKKTYYENIDDDEQYSNALSVGEKEDFDNSELVCIEYYDLTILQEQEIFSRVQLGLALTTAEKLHVFTSPIAELAKNILEQYPSINKIVDNKRGKPFQLIVQALHMMELNPTKFSANPGVITKYLQDDRSVPQELKQKSSRVFAELDFLIKVDDEIFTKDHRFAPIEFVFFCYILAKFSDLEMAWYQDTLLQMKEYVRKYHADIRFNQTVYKTLWNFVEQVDDNLQPDNILEKGQLQVSDKERTHQIDSIYREIATMVAEKCVNPETKRPYTVTMIEKAMSELHLSVNVNRNTKSQVLEVIKQLQEKKIIPIARAQMRLRITTPIKEKKVKEKLTPLISNLEDESYGDEYELICTIDPGQFRTINELLQSNTNGKGQLELLSLNDISEGDIKF</sequence>
<dbReference type="InterPro" id="IPR012336">
    <property type="entry name" value="Thioredoxin-like_fold"/>
</dbReference>
<evidence type="ECO:0000313" key="7">
    <source>
        <dbReference type="EMBL" id="CAG8459991.1"/>
    </source>
</evidence>
<feature type="region of interest" description="Disordered" evidence="2">
    <location>
        <begin position="358"/>
        <end position="377"/>
    </location>
</feature>
<accession>A0A9N8VPN6</accession>
<dbReference type="Pfam" id="PF09377">
    <property type="entry name" value="SBDS_domain_II"/>
    <property type="match status" value="1"/>
</dbReference>
<reference evidence="7" key="1">
    <citation type="submission" date="2021-06" db="EMBL/GenBank/DDBJ databases">
        <authorList>
            <person name="Kallberg Y."/>
            <person name="Tangrot J."/>
            <person name="Rosling A."/>
        </authorList>
    </citation>
    <scope>NUCLEOTIDE SEQUENCE</scope>
    <source>
        <strain evidence="7">87-6 pot B 2015</strain>
    </source>
</reference>
<dbReference type="AlphaFoldDB" id="A0A9N8VPN6"/>
<evidence type="ECO:0000259" key="4">
    <source>
        <dbReference type="Pfam" id="PF09377"/>
    </source>
</evidence>
<dbReference type="PANTHER" id="PTHR10927:SF1">
    <property type="entry name" value="RIBOSOME MATURATION PROTEIN SBDS"/>
    <property type="match status" value="1"/>
</dbReference>
<dbReference type="PANTHER" id="PTHR10927">
    <property type="entry name" value="RIBOSOME MATURATION PROTEIN SBDS"/>
    <property type="match status" value="1"/>
</dbReference>
<dbReference type="Gene3D" id="3.30.70.240">
    <property type="match status" value="1"/>
</dbReference>
<dbReference type="SUPFAM" id="SSF109728">
    <property type="entry name" value="Hypothetical protein AF0491, middle domain"/>
    <property type="match status" value="1"/>
</dbReference>
<feature type="domain" description="Ribosome maturation protein SDO1/SBDS central" evidence="4">
    <location>
        <begin position="748"/>
        <end position="811"/>
    </location>
</feature>
<dbReference type="InterPro" id="IPR018978">
    <property type="entry name" value="SDO1/SBDS_central"/>
</dbReference>
<dbReference type="Pfam" id="PF20268">
    <property type="entry name" value="SBDS_C"/>
    <property type="match status" value="1"/>
</dbReference>
<dbReference type="GO" id="GO:0042254">
    <property type="term" value="P:ribosome biogenesis"/>
    <property type="evidence" value="ECO:0007669"/>
    <property type="project" value="InterPro"/>
</dbReference>
<feature type="domain" description="GmrSD restriction endonucleases N-terminal" evidence="3">
    <location>
        <begin position="416"/>
        <end position="538"/>
    </location>
</feature>
<evidence type="ECO:0000256" key="2">
    <source>
        <dbReference type="SAM" id="MobiDB-lite"/>
    </source>
</evidence>
<feature type="domain" description="Ribosome maturation protein SDO1/SBDS C-terminal" evidence="6">
    <location>
        <begin position="813"/>
        <end position="879"/>
    </location>
</feature>
<dbReference type="Proteomes" id="UP000789375">
    <property type="component" value="Unassembled WGS sequence"/>
</dbReference>
<proteinExistence type="inferred from homology"/>
<dbReference type="SUPFAM" id="SSF52833">
    <property type="entry name" value="Thioredoxin-like"/>
    <property type="match status" value="1"/>
</dbReference>
<protein>
    <submittedName>
        <fullName evidence="7">11244_t:CDS:1</fullName>
    </submittedName>
</protein>
<keyword evidence="8" id="KW-1185">Reference proteome</keyword>
<name>A0A9N8VPN6_FUNMO</name>
<dbReference type="Pfam" id="PF13462">
    <property type="entry name" value="Thioredoxin_4"/>
    <property type="match status" value="1"/>
</dbReference>
<evidence type="ECO:0000313" key="8">
    <source>
        <dbReference type="Proteomes" id="UP000789375"/>
    </source>
</evidence>
<comment type="caution">
    <text evidence="7">The sequence shown here is derived from an EMBL/GenBank/DDBJ whole genome shotgun (WGS) entry which is preliminary data.</text>
</comment>
<dbReference type="CDD" id="cd02972">
    <property type="entry name" value="DsbA_family"/>
    <property type="match status" value="1"/>
</dbReference>
<dbReference type="Gene3D" id="1.10.10.900">
    <property type="entry name" value="SBDS protein C-terminal domain, subdomain 1"/>
    <property type="match status" value="1"/>
</dbReference>
<dbReference type="InterPro" id="IPR004919">
    <property type="entry name" value="GmrSD_N"/>
</dbReference>
<evidence type="ECO:0000259" key="5">
    <source>
        <dbReference type="Pfam" id="PF13462"/>
    </source>
</evidence>
<dbReference type="Gene3D" id="3.40.30.10">
    <property type="entry name" value="Glutaredoxin"/>
    <property type="match status" value="1"/>
</dbReference>
<feature type="domain" description="Thioredoxin-like fold" evidence="5">
    <location>
        <begin position="7"/>
        <end position="112"/>
    </location>
</feature>
<evidence type="ECO:0000259" key="3">
    <source>
        <dbReference type="Pfam" id="PF03235"/>
    </source>
</evidence>
<dbReference type="EMBL" id="CAJVPP010000241">
    <property type="protein sequence ID" value="CAG8459991.1"/>
    <property type="molecule type" value="Genomic_DNA"/>
</dbReference>
<dbReference type="InterPro" id="IPR037188">
    <property type="entry name" value="Sdo1/SBDS_central_sf"/>
</dbReference>
<gene>
    <name evidence="7" type="ORF">FMOSSE_LOCUS1988</name>
</gene>
<evidence type="ECO:0000256" key="1">
    <source>
        <dbReference type="ARBA" id="ARBA00007433"/>
    </source>
</evidence>
<comment type="similarity">
    <text evidence="1">Belongs to the SDO1/SBDS family.</text>
</comment>
<dbReference type="InterPro" id="IPR046928">
    <property type="entry name" value="SDO1/SBDS_C"/>
</dbReference>
<dbReference type="InterPro" id="IPR036249">
    <property type="entry name" value="Thioredoxin-like_sf"/>
</dbReference>
<organism evidence="7 8">
    <name type="scientific">Funneliformis mosseae</name>
    <name type="common">Endomycorrhizal fungus</name>
    <name type="synonym">Glomus mosseae</name>
    <dbReference type="NCBI Taxonomy" id="27381"/>
    <lineage>
        <taxon>Eukaryota</taxon>
        <taxon>Fungi</taxon>
        <taxon>Fungi incertae sedis</taxon>
        <taxon>Mucoromycota</taxon>
        <taxon>Glomeromycotina</taxon>
        <taxon>Glomeromycetes</taxon>
        <taxon>Glomerales</taxon>
        <taxon>Glomeraceae</taxon>
        <taxon>Funneliformis</taxon>
    </lineage>
</organism>
<dbReference type="InterPro" id="IPR039100">
    <property type="entry name" value="Sdo1/SBDS-like"/>
</dbReference>